<dbReference type="RefSeq" id="WP_066431049.1">
    <property type="nucleotide sequence ID" value="NZ_CP014227.1"/>
</dbReference>
<dbReference type="InterPro" id="IPR027395">
    <property type="entry name" value="WH_DNA-bd_dom"/>
</dbReference>
<dbReference type="KEGG" id="chg:AXF12_10760"/>
<dbReference type="InterPro" id="IPR036390">
    <property type="entry name" value="WH_DNA-bd_sf"/>
</dbReference>
<evidence type="ECO:0000313" key="4">
    <source>
        <dbReference type="Proteomes" id="UP000065822"/>
    </source>
</evidence>
<protein>
    <submittedName>
        <fullName evidence="3">Helix-turn-helix domain</fullName>
    </submittedName>
    <submittedName>
        <fullName evidence="2">Transcriptional regulator</fullName>
    </submittedName>
</protein>
<gene>
    <name evidence="2" type="ORF">AXF12_10760</name>
    <name evidence="3" type="ORF">SAMEA44541418_02003</name>
</gene>
<dbReference type="EMBL" id="CP014227">
    <property type="protein sequence ID" value="AMD85953.1"/>
    <property type="molecule type" value="Genomic_DNA"/>
</dbReference>
<accession>A0AAX2H1Z8</accession>
<dbReference type="Pfam" id="PF13601">
    <property type="entry name" value="HTH_34"/>
    <property type="match status" value="1"/>
</dbReference>
<dbReference type="InterPro" id="IPR036388">
    <property type="entry name" value="WH-like_DNA-bd_sf"/>
</dbReference>
<evidence type="ECO:0000313" key="2">
    <source>
        <dbReference type="EMBL" id="AMD85953.1"/>
    </source>
</evidence>
<keyword evidence="4" id="KW-1185">Reference proteome</keyword>
<evidence type="ECO:0000259" key="1">
    <source>
        <dbReference type="Pfam" id="PF13601"/>
    </source>
</evidence>
<dbReference type="Proteomes" id="UP000215539">
    <property type="component" value="Chromosome 1"/>
</dbReference>
<dbReference type="PANTHER" id="PTHR37318:SF1">
    <property type="entry name" value="BSL7504 PROTEIN"/>
    <property type="match status" value="1"/>
</dbReference>
<name>A0AAX2H1Z8_9FLAO</name>
<dbReference type="Gene3D" id="1.10.10.10">
    <property type="entry name" value="Winged helix-like DNA-binding domain superfamily/Winged helix DNA-binding domain"/>
    <property type="match status" value="1"/>
</dbReference>
<dbReference type="Proteomes" id="UP000065822">
    <property type="component" value="Chromosome"/>
</dbReference>
<reference evidence="3 5" key="2">
    <citation type="submission" date="2017-06" db="EMBL/GenBank/DDBJ databases">
        <authorList>
            <consortium name="Pathogen Informatics"/>
        </authorList>
    </citation>
    <scope>NUCLEOTIDE SEQUENCE [LARGE SCALE GENOMIC DNA]</scope>
    <source>
        <strain evidence="3 5">NCTC12947</strain>
    </source>
</reference>
<evidence type="ECO:0000313" key="5">
    <source>
        <dbReference type="Proteomes" id="UP000215539"/>
    </source>
</evidence>
<dbReference type="AlphaFoldDB" id="A0AAX2H1Z8"/>
<sequence length="107" mass="12355">MKAILQHINKVFDNRIRLAIMSVLMVNERVDFNTLKELLDVTDGNLASHTRALENEQYITVEKSFVGRKTNTSYKATEKGKRAFTEHIDALEQIINQRVMSNEDCEL</sequence>
<reference evidence="2 4" key="1">
    <citation type="submission" date="2016-02" db="EMBL/GenBank/DDBJ databases">
        <authorList>
            <person name="Holder M.E."/>
            <person name="Ajami N.J."/>
            <person name="Petrosino J.F."/>
        </authorList>
    </citation>
    <scope>NUCLEOTIDE SEQUENCE [LARGE SCALE GENOMIC DNA]</scope>
    <source>
        <strain evidence="2 4">CCUG 32990</strain>
    </source>
</reference>
<evidence type="ECO:0000313" key="3">
    <source>
        <dbReference type="EMBL" id="SNV15146.1"/>
    </source>
</evidence>
<feature type="domain" description="Winged helix DNA-binding" evidence="1">
    <location>
        <begin position="16"/>
        <end position="95"/>
    </location>
</feature>
<dbReference type="PANTHER" id="PTHR37318">
    <property type="entry name" value="BSL7504 PROTEIN"/>
    <property type="match status" value="1"/>
</dbReference>
<organism evidence="3 5">
    <name type="scientific">Capnocytophaga haemolytica</name>
    <dbReference type="NCBI Taxonomy" id="45243"/>
    <lineage>
        <taxon>Bacteria</taxon>
        <taxon>Pseudomonadati</taxon>
        <taxon>Bacteroidota</taxon>
        <taxon>Flavobacteriia</taxon>
        <taxon>Flavobacteriales</taxon>
        <taxon>Flavobacteriaceae</taxon>
        <taxon>Capnocytophaga</taxon>
    </lineage>
</organism>
<dbReference type="EMBL" id="LT906449">
    <property type="protein sequence ID" value="SNV15146.1"/>
    <property type="molecule type" value="Genomic_DNA"/>
</dbReference>
<proteinExistence type="predicted"/>
<dbReference type="SUPFAM" id="SSF46785">
    <property type="entry name" value="Winged helix' DNA-binding domain"/>
    <property type="match status" value="1"/>
</dbReference>